<dbReference type="PROSITE" id="PS51721">
    <property type="entry name" value="G_CP"/>
    <property type="match status" value="1"/>
</dbReference>
<dbReference type="PANTHER" id="PTHR11089:SF30">
    <property type="entry name" value="GUANINE NUCLEOTIDE-BINDING PROTEIN-LIKE 3 HOMOLOG"/>
    <property type="match status" value="1"/>
</dbReference>
<evidence type="ECO:0000256" key="8">
    <source>
        <dbReference type="SAM" id="MobiDB-lite"/>
    </source>
</evidence>
<gene>
    <name evidence="10" type="ORF">CNMCM5793_004454</name>
    <name evidence="11" type="ORF">CNMCM6106_004717</name>
</gene>
<keyword evidence="6" id="KW-0342">GTP-binding</keyword>
<keyword evidence="5" id="KW-0653">Protein transport</keyword>
<dbReference type="GO" id="GO:0015031">
    <property type="term" value="P:protein transport"/>
    <property type="evidence" value="ECO:0007669"/>
    <property type="project" value="UniProtKB-KW"/>
</dbReference>
<feature type="compositionally biased region" description="Basic and acidic residues" evidence="8">
    <location>
        <begin position="71"/>
        <end position="91"/>
    </location>
</feature>
<feature type="domain" description="CP-type G" evidence="9">
    <location>
        <begin position="192"/>
        <end position="377"/>
    </location>
</feature>
<keyword evidence="12" id="KW-1185">Reference proteome</keyword>
<keyword evidence="4" id="KW-0547">Nucleotide-binding</keyword>
<dbReference type="EMBL" id="JACBAD010001853">
    <property type="protein sequence ID" value="KAF7131340.1"/>
    <property type="molecule type" value="Genomic_DNA"/>
</dbReference>
<feature type="compositionally biased region" description="Acidic residues" evidence="8">
    <location>
        <begin position="160"/>
        <end position="169"/>
    </location>
</feature>
<accession>A0A8H6UWM0</accession>
<evidence type="ECO:0000313" key="11">
    <source>
        <dbReference type="EMBL" id="KAF7169798.1"/>
    </source>
</evidence>
<dbReference type="PANTHER" id="PTHR11089">
    <property type="entry name" value="GTP-BINDING PROTEIN-RELATED"/>
    <property type="match status" value="1"/>
</dbReference>
<evidence type="ECO:0000313" key="10">
    <source>
        <dbReference type="EMBL" id="KAF7131340.1"/>
    </source>
</evidence>
<comment type="caution">
    <text evidence="11">The sequence shown here is derived from an EMBL/GenBank/DDBJ whole genome shotgun (WGS) entry which is preliminary data.</text>
</comment>
<evidence type="ECO:0000256" key="3">
    <source>
        <dbReference type="ARBA" id="ARBA00022517"/>
    </source>
</evidence>
<evidence type="ECO:0000256" key="5">
    <source>
        <dbReference type="ARBA" id="ARBA00022927"/>
    </source>
</evidence>
<dbReference type="FunFam" id="3.40.50.300:FF:000844">
    <property type="entry name" value="Nuclear GTP-binding protein NUG1"/>
    <property type="match status" value="1"/>
</dbReference>
<dbReference type="GO" id="GO:0042273">
    <property type="term" value="P:ribosomal large subunit biogenesis"/>
    <property type="evidence" value="ECO:0007669"/>
    <property type="project" value="UniProtKB-ARBA"/>
</dbReference>
<dbReference type="OrthoDB" id="10266128at2759"/>
<dbReference type="GO" id="GO:0005525">
    <property type="term" value="F:GTP binding"/>
    <property type="evidence" value="ECO:0007669"/>
    <property type="project" value="UniProtKB-KW"/>
</dbReference>
<dbReference type="GO" id="GO:0030684">
    <property type="term" value="C:preribosome"/>
    <property type="evidence" value="ECO:0007669"/>
    <property type="project" value="UniProtKB-ARBA"/>
</dbReference>
<sequence length="544" mass="60034">MVKNNFGKNSKRKPVRLRHKIEKASAAKQRKARKLAKQNPEWRSKVKKDPGIPNLFPFKDKILHEIEEKKRLRAEEQQRLKEEARARRMAEKQQSQSGESVPNAMLDDDVIDEDMDEDDLDSSNPMAALLASARARAAEYEDDEMEDDDNDDSSVQSIPESEEEDEEDGCVSLPYNNAAELVSQPISKENSRRAFDKVFKQVVEAADVILYVLDARDPEGTRSKEVEREVMAADGGSKRLIFVLNKIDLVPPPVLKGWLLHLRRSFPTLPLKAANGSANAHSFDHKQLTVKGTSETLFRALKSYAANKQLKRSISVGIIGYPNVGKSSVINALTARLNKGSSNACPTGAEAGVTTSLRQVKLDSKLKLIDSPGIVFPNASDKKKSKNKKDEHARLVLLNAIPPKQIEDPIPAVSLLLRRLSSSEQLMSKMLQVYNIPPLVPTGNDVTTDFLIQVARKRGRLGKGGIPNLESAAMTVINDWRDGRIQGWATAPVLPSVVTTAQGGSAAPVEPGVDTKQIVTEWAAEFKIEGLWGNGEGDDEEMAE</sequence>
<evidence type="ECO:0000256" key="7">
    <source>
        <dbReference type="ARBA" id="ARBA00023242"/>
    </source>
</evidence>
<dbReference type="Gene3D" id="1.10.1580.10">
    <property type="match status" value="1"/>
</dbReference>
<evidence type="ECO:0000313" key="12">
    <source>
        <dbReference type="Proteomes" id="UP000630445"/>
    </source>
</evidence>
<organism evidence="11 13">
    <name type="scientific">Aspergillus hiratsukae</name>
    <dbReference type="NCBI Taxonomy" id="1194566"/>
    <lineage>
        <taxon>Eukaryota</taxon>
        <taxon>Fungi</taxon>
        <taxon>Dikarya</taxon>
        <taxon>Ascomycota</taxon>
        <taxon>Pezizomycotina</taxon>
        <taxon>Eurotiomycetes</taxon>
        <taxon>Eurotiomycetidae</taxon>
        <taxon>Eurotiales</taxon>
        <taxon>Aspergillaceae</taxon>
        <taxon>Aspergillus</taxon>
        <taxon>Aspergillus subgen. Fumigati</taxon>
    </lineage>
</organism>
<dbReference type="Proteomes" id="UP000662466">
    <property type="component" value="Unassembled WGS sequence"/>
</dbReference>
<feature type="compositionally biased region" description="Acidic residues" evidence="8">
    <location>
        <begin position="140"/>
        <end position="152"/>
    </location>
</feature>
<dbReference type="InterPro" id="IPR006073">
    <property type="entry name" value="GTP-bd"/>
</dbReference>
<feature type="compositionally biased region" description="Basic and acidic residues" evidence="8">
    <location>
        <begin position="40"/>
        <end position="50"/>
    </location>
</feature>
<dbReference type="InterPro" id="IPR050755">
    <property type="entry name" value="TRAFAC_YlqF/YawG_RiboMat"/>
</dbReference>
<dbReference type="EMBL" id="JACBAF010002020">
    <property type="protein sequence ID" value="KAF7169798.1"/>
    <property type="molecule type" value="Genomic_DNA"/>
</dbReference>
<dbReference type="AlphaFoldDB" id="A0A8H6UWM0"/>
<feature type="region of interest" description="Disordered" evidence="8">
    <location>
        <begin position="133"/>
        <end position="170"/>
    </location>
</feature>
<evidence type="ECO:0000256" key="4">
    <source>
        <dbReference type="ARBA" id="ARBA00022741"/>
    </source>
</evidence>
<keyword evidence="7" id="KW-0539">Nucleus</keyword>
<protein>
    <recommendedName>
        <fullName evidence="9">CP-type G domain-containing protein</fullName>
    </recommendedName>
</protein>
<dbReference type="GO" id="GO:0006364">
    <property type="term" value="P:rRNA processing"/>
    <property type="evidence" value="ECO:0007669"/>
    <property type="project" value="UniProtKB-ARBA"/>
</dbReference>
<reference evidence="11" key="1">
    <citation type="submission" date="2020-06" db="EMBL/GenBank/DDBJ databases">
        <title>Draft genome sequences of strains closely related to Aspergillus parafelis and Aspergillus hiratsukae.</title>
        <authorList>
            <person name="Dos Santos R.A.C."/>
            <person name="Rivero-Menendez O."/>
            <person name="Steenwyk J.L."/>
            <person name="Mead M.E."/>
            <person name="Goldman G.H."/>
            <person name="Alastruey-Izquierdo A."/>
            <person name="Rokas A."/>
        </authorList>
    </citation>
    <scope>NUCLEOTIDE SEQUENCE</scope>
    <source>
        <strain evidence="10">CNM-CM5793</strain>
        <strain evidence="11">CNM-CM6106</strain>
    </source>
</reference>
<dbReference type="PRINTS" id="PR00326">
    <property type="entry name" value="GTP1OBG"/>
</dbReference>
<keyword evidence="2" id="KW-0813">Transport</keyword>
<evidence type="ECO:0000256" key="2">
    <source>
        <dbReference type="ARBA" id="ARBA00022448"/>
    </source>
</evidence>
<dbReference type="GO" id="GO:0005730">
    <property type="term" value="C:nucleolus"/>
    <property type="evidence" value="ECO:0007669"/>
    <property type="project" value="TreeGrafter"/>
</dbReference>
<evidence type="ECO:0000256" key="6">
    <source>
        <dbReference type="ARBA" id="ARBA00023134"/>
    </source>
</evidence>
<dbReference type="InterPro" id="IPR030378">
    <property type="entry name" value="G_CP_dom"/>
</dbReference>
<evidence type="ECO:0000259" key="9">
    <source>
        <dbReference type="PROSITE" id="PS51721"/>
    </source>
</evidence>
<evidence type="ECO:0000256" key="1">
    <source>
        <dbReference type="ARBA" id="ARBA00004123"/>
    </source>
</evidence>
<evidence type="ECO:0000313" key="13">
    <source>
        <dbReference type="Proteomes" id="UP000662466"/>
    </source>
</evidence>
<dbReference type="InterPro" id="IPR027417">
    <property type="entry name" value="P-loop_NTPase"/>
</dbReference>
<dbReference type="CDD" id="cd04178">
    <property type="entry name" value="Nucleostemin_like"/>
    <property type="match status" value="1"/>
</dbReference>
<dbReference type="Pfam" id="PF08701">
    <property type="entry name" value="GN3L_Grn1"/>
    <property type="match status" value="1"/>
</dbReference>
<dbReference type="InterPro" id="IPR023179">
    <property type="entry name" value="GTP-bd_ortho_bundle_sf"/>
</dbReference>
<dbReference type="SUPFAM" id="SSF52540">
    <property type="entry name" value="P-loop containing nucleoside triphosphate hydrolases"/>
    <property type="match status" value="1"/>
</dbReference>
<dbReference type="Proteomes" id="UP000630445">
    <property type="component" value="Unassembled WGS sequence"/>
</dbReference>
<proteinExistence type="predicted"/>
<dbReference type="Gene3D" id="3.40.50.300">
    <property type="entry name" value="P-loop containing nucleotide triphosphate hydrolases"/>
    <property type="match status" value="1"/>
</dbReference>
<name>A0A8H6UWM0_9EURO</name>
<keyword evidence="3" id="KW-0690">Ribosome biogenesis</keyword>
<dbReference type="Pfam" id="PF01926">
    <property type="entry name" value="MMR_HSR1"/>
    <property type="match status" value="1"/>
</dbReference>
<dbReference type="InterPro" id="IPR014813">
    <property type="entry name" value="Gnl3_N_dom"/>
</dbReference>
<comment type="subcellular location">
    <subcellularLocation>
        <location evidence="1">Nucleus</location>
    </subcellularLocation>
</comment>
<feature type="region of interest" description="Disordered" evidence="8">
    <location>
        <begin position="22"/>
        <end position="54"/>
    </location>
</feature>
<feature type="region of interest" description="Disordered" evidence="8">
    <location>
        <begin position="71"/>
        <end position="105"/>
    </location>
</feature>
<dbReference type="FunFam" id="1.10.1580.10:FF:000006">
    <property type="entry name" value="Nuclear GTP-binding protein NUG1"/>
    <property type="match status" value="1"/>
</dbReference>